<proteinExistence type="predicted"/>
<feature type="domain" description="4Fe-4S ferredoxin-type" evidence="1">
    <location>
        <begin position="456"/>
        <end position="486"/>
    </location>
</feature>
<dbReference type="InterPro" id="IPR002500">
    <property type="entry name" value="PAPS_reduct_dom"/>
</dbReference>
<dbReference type="InterPro" id="IPR017896">
    <property type="entry name" value="4Fe4S_Fe-S-bd"/>
</dbReference>
<dbReference type="Gene3D" id="3.40.50.620">
    <property type="entry name" value="HUPs"/>
    <property type="match status" value="1"/>
</dbReference>
<organism evidence="2 3">
    <name type="scientific">Clostridium novyi A str. 4570</name>
    <dbReference type="NCBI Taxonomy" id="1444290"/>
    <lineage>
        <taxon>Bacteria</taxon>
        <taxon>Bacillati</taxon>
        <taxon>Bacillota</taxon>
        <taxon>Clostridia</taxon>
        <taxon>Eubacteriales</taxon>
        <taxon>Clostridiaceae</taxon>
        <taxon>Clostridium</taxon>
    </lineage>
</organism>
<dbReference type="SUPFAM" id="SSF54862">
    <property type="entry name" value="4Fe-4S ferredoxins"/>
    <property type="match status" value="1"/>
</dbReference>
<dbReference type="AlphaFoldDB" id="A0AA88ZQX5"/>
<dbReference type="InterPro" id="IPR014729">
    <property type="entry name" value="Rossmann-like_a/b/a_fold"/>
</dbReference>
<dbReference type="SUPFAM" id="SSF52402">
    <property type="entry name" value="Adenine nucleotide alpha hydrolases-like"/>
    <property type="match status" value="1"/>
</dbReference>
<gene>
    <name evidence="2" type="ORF">Z969_09145</name>
</gene>
<comment type="caution">
    <text evidence="2">The sequence shown here is derived from an EMBL/GenBank/DDBJ whole genome shotgun (WGS) entry which is preliminary data.</text>
</comment>
<dbReference type="Proteomes" id="UP000030016">
    <property type="component" value="Unassembled WGS sequence"/>
</dbReference>
<evidence type="ECO:0000313" key="2">
    <source>
        <dbReference type="EMBL" id="KGN00918.1"/>
    </source>
</evidence>
<dbReference type="GO" id="GO:0003824">
    <property type="term" value="F:catalytic activity"/>
    <property type="evidence" value="ECO:0007669"/>
    <property type="project" value="InterPro"/>
</dbReference>
<reference evidence="2 3" key="1">
    <citation type="submission" date="2014-01" db="EMBL/GenBank/DDBJ databases">
        <title>Plasmidome dynamics in the species complex Clostridium novyi sensu lato converts strains of independent lineages into distinctly different pathogens.</title>
        <authorList>
            <person name="Skarin H."/>
            <person name="Segerman B."/>
        </authorList>
    </citation>
    <scope>NUCLEOTIDE SEQUENCE [LARGE SCALE GENOMIC DNA]</scope>
    <source>
        <strain evidence="2 3">4570</strain>
    </source>
</reference>
<name>A0AA88ZQX5_CLONO</name>
<dbReference type="Gene3D" id="3.30.70.20">
    <property type="match status" value="1"/>
</dbReference>
<evidence type="ECO:0000259" key="1">
    <source>
        <dbReference type="PROSITE" id="PS51379"/>
    </source>
</evidence>
<protein>
    <submittedName>
        <fullName evidence="2">Phosphoadenosine phosphosulfate reductase</fullName>
    </submittedName>
</protein>
<dbReference type="Pfam" id="PF12838">
    <property type="entry name" value="Fer4_7"/>
    <property type="match status" value="1"/>
</dbReference>
<sequence>MCSNCGEKGKYITTDLRPVFPEERLLLEILMDKPFKYVKDSVWISSTSKYIVNGERLKVTLKDLMKNNPAKVIDSLNKLNEKNTYEFFNNYVEKFINANKKRFNYITYESTEFIKKVSDGYDLGEMFISFSGGKDSTVIRDLVVKSLSKPEIIHIFGDTTLEFPLTLEYLKRFKKENKKSPVLIAKNKEKNFLKMGEILGPPSRVMRWCCTIFKTGAITRKINAIFRDKTRLLTFYGIRRSESLSRSKYDKVSESPKITKQRVASPIIDWQEFDIWLYILSTGIDFNDAYRLGYSRVGCWCCPNNSDWAQYLSSIYMPTQYNIWRNFLIEFAKKVGKPDPEIYVDQGKWKARQGGNGLKLSKNVFVSFKPCALEESSFNYELKKPISEDIYEFFKPFGWINKEMGNKRLGEVYVVDKNNNPIIRLQGKKGNNILKVSILKYPIAGAKHIRDARLKIECQLTKFQMCLGCLACESICKINAIKLKKHEDSSKFIYEIDNDKCIRCGECINHFDGGCYMRKVLITRKGD</sequence>
<dbReference type="EMBL" id="JDRX01000026">
    <property type="protein sequence ID" value="KGN00918.1"/>
    <property type="molecule type" value="Genomic_DNA"/>
</dbReference>
<evidence type="ECO:0000313" key="3">
    <source>
        <dbReference type="Proteomes" id="UP000030016"/>
    </source>
</evidence>
<dbReference type="Pfam" id="PF01507">
    <property type="entry name" value="PAPS_reduct"/>
    <property type="match status" value="1"/>
</dbReference>
<dbReference type="PROSITE" id="PS51379">
    <property type="entry name" value="4FE4S_FER_2"/>
    <property type="match status" value="1"/>
</dbReference>
<dbReference type="PANTHER" id="PTHR43196:SF2">
    <property type="entry name" value="PHOSPHOADENOSINE PHOSPHOSULFATE REDUCTASE"/>
    <property type="match status" value="1"/>
</dbReference>
<dbReference type="InterPro" id="IPR050128">
    <property type="entry name" value="Sulfate_adenylyltrnsfr_sub2"/>
</dbReference>
<dbReference type="PANTHER" id="PTHR43196">
    <property type="entry name" value="SULFATE ADENYLYLTRANSFERASE SUBUNIT 2"/>
    <property type="match status" value="1"/>
</dbReference>
<accession>A0AA88ZQX5</accession>